<proteinExistence type="predicted"/>
<dbReference type="EMBL" id="JACCCU010000001">
    <property type="protein sequence ID" value="NYF88654.1"/>
    <property type="molecule type" value="Genomic_DNA"/>
</dbReference>
<dbReference type="InterPro" id="IPR045179">
    <property type="entry name" value="YgfZ/GcvT"/>
</dbReference>
<protein>
    <submittedName>
        <fullName evidence="3">Folate-binding protein YgfZ</fullName>
    </submittedName>
</protein>
<evidence type="ECO:0000256" key="1">
    <source>
        <dbReference type="ARBA" id="ARBA00022946"/>
    </source>
</evidence>
<dbReference type="AlphaFoldDB" id="A0A852VDX4"/>
<evidence type="ECO:0000313" key="3">
    <source>
        <dbReference type="EMBL" id="NYF88654.1"/>
    </source>
</evidence>
<accession>A0A852VDX4</accession>
<evidence type="ECO:0000313" key="4">
    <source>
        <dbReference type="Proteomes" id="UP000564385"/>
    </source>
</evidence>
<dbReference type="PANTHER" id="PTHR22602:SF0">
    <property type="entry name" value="TRANSFERASE CAF17, MITOCHONDRIAL-RELATED"/>
    <property type="match status" value="1"/>
</dbReference>
<dbReference type="GO" id="GO:0016226">
    <property type="term" value="P:iron-sulfur cluster assembly"/>
    <property type="evidence" value="ECO:0007669"/>
    <property type="project" value="TreeGrafter"/>
</dbReference>
<gene>
    <name evidence="3" type="ORF">HDF08_000721</name>
</gene>
<evidence type="ECO:0000259" key="2">
    <source>
        <dbReference type="Pfam" id="PF01571"/>
    </source>
</evidence>
<dbReference type="PANTHER" id="PTHR22602">
    <property type="entry name" value="TRANSFERASE CAF17, MITOCHONDRIAL-RELATED"/>
    <property type="match status" value="1"/>
</dbReference>
<dbReference type="Pfam" id="PF01571">
    <property type="entry name" value="GCV_T"/>
    <property type="match status" value="1"/>
</dbReference>
<dbReference type="Gene3D" id="3.30.1360.120">
    <property type="entry name" value="Probable tRNA modification gtpase trme, domain 1"/>
    <property type="match status" value="1"/>
</dbReference>
<dbReference type="InterPro" id="IPR006222">
    <property type="entry name" value="GCVT_N"/>
</dbReference>
<sequence length="354" mass="38155">MSSSAQSEISIPSTSTPALQLKALLQNTGISALHNTGWIRATGEDRVRWLNGMVTNSIQQLLPGEGTYNFLLSVQGRIQGDATIFARPDDLLMETSSPQVPTLITLLDRFIIMDDVELADISSTRSGLLLAGPKAASLLQQIGLPADDLEPLAMLSLSWNNAAVDILHAYSPLVPRFELWADHATTAKLANTLQSLDATPCEVQSLEWLRILEGTPQIGTDIRDRELPQETGQTRALHFAKGCYLGQEIVERIRSRGNVHRIFSGFRLDGDLPPAGISLEADGKQTGELTSVAAIPLPGESQSIHFALGYLRREALDRGLPIVYAGGIAQPVSLPFSQPAASAPSVASEPPERV</sequence>
<organism evidence="3 4">
    <name type="scientific">Tunturiibacter lichenicola</name>
    <dbReference type="NCBI Taxonomy" id="2051959"/>
    <lineage>
        <taxon>Bacteria</taxon>
        <taxon>Pseudomonadati</taxon>
        <taxon>Acidobacteriota</taxon>
        <taxon>Terriglobia</taxon>
        <taxon>Terriglobales</taxon>
        <taxon>Acidobacteriaceae</taxon>
        <taxon>Tunturiibacter</taxon>
    </lineage>
</organism>
<dbReference type="Proteomes" id="UP000564385">
    <property type="component" value="Unassembled WGS sequence"/>
</dbReference>
<dbReference type="InterPro" id="IPR017703">
    <property type="entry name" value="YgfZ/GCV_T_CS"/>
</dbReference>
<feature type="domain" description="GCVT N-terminal" evidence="2">
    <location>
        <begin position="22"/>
        <end position="241"/>
    </location>
</feature>
<keyword evidence="1" id="KW-0809">Transit peptide</keyword>
<comment type="caution">
    <text evidence="3">The sequence shown here is derived from an EMBL/GenBank/DDBJ whole genome shotgun (WGS) entry which is preliminary data.</text>
</comment>
<reference evidence="3 4" key="1">
    <citation type="submission" date="2020-07" db="EMBL/GenBank/DDBJ databases">
        <title>Genomic Encyclopedia of Type Strains, Phase IV (KMG-V): Genome sequencing to study the core and pangenomes of soil and plant-associated prokaryotes.</title>
        <authorList>
            <person name="Whitman W."/>
        </authorList>
    </citation>
    <scope>NUCLEOTIDE SEQUENCE [LARGE SCALE GENOMIC DNA]</scope>
    <source>
        <strain evidence="3 4">M8UP22</strain>
    </source>
</reference>
<dbReference type="NCBIfam" id="TIGR03317">
    <property type="entry name" value="ygfZ_signature"/>
    <property type="match status" value="1"/>
</dbReference>
<name>A0A852VDX4_9BACT</name>
<dbReference type="InterPro" id="IPR027266">
    <property type="entry name" value="TrmE/GcvT-like"/>
</dbReference>
<dbReference type="SUPFAM" id="SSF103025">
    <property type="entry name" value="Folate-binding domain"/>
    <property type="match status" value="1"/>
</dbReference>